<dbReference type="InterPro" id="IPR011008">
    <property type="entry name" value="Dimeric_a/b-barrel"/>
</dbReference>
<dbReference type="InterPro" id="IPR019888">
    <property type="entry name" value="Tscrpt_reg_AsnC-like"/>
</dbReference>
<evidence type="ECO:0000256" key="3">
    <source>
        <dbReference type="ARBA" id="ARBA00023163"/>
    </source>
</evidence>
<dbReference type="InterPro" id="IPR000485">
    <property type="entry name" value="AsnC-type_HTH_dom"/>
</dbReference>
<dbReference type="SMART" id="SM00344">
    <property type="entry name" value="HTH_ASNC"/>
    <property type="match status" value="1"/>
</dbReference>
<organism evidence="5 6">
    <name type="scientific">Phaeobacter gallaeciensis</name>
    <dbReference type="NCBI Taxonomy" id="60890"/>
    <lineage>
        <taxon>Bacteria</taxon>
        <taxon>Pseudomonadati</taxon>
        <taxon>Pseudomonadota</taxon>
        <taxon>Alphaproteobacteria</taxon>
        <taxon>Rhodobacterales</taxon>
        <taxon>Roseobacteraceae</taxon>
        <taxon>Phaeobacter</taxon>
    </lineage>
</organism>
<name>A0AAD0ECB8_9RHOB</name>
<dbReference type="Proteomes" id="UP000217545">
    <property type="component" value="Chromosome"/>
</dbReference>
<dbReference type="Pfam" id="PF13412">
    <property type="entry name" value="HTH_24"/>
    <property type="match status" value="1"/>
</dbReference>
<feature type="domain" description="HTH asnC-type" evidence="4">
    <location>
        <begin position="10"/>
        <end position="71"/>
    </location>
</feature>
<dbReference type="PANTHER" id="PTHR30154:SF34">
    <property type="entry name" value="TRANSCRIPTIONAL REGULATOR AZLB"/>
    <property type="match status" value="1"/>
</dbReference>
<dbReference type="InterPro" id="IPR019887">
    <property type="entry name" value="Tscrpt_reg_AsnC/Lrp_C"/>
</dbReference>
<gene>
    <name evidence="5" type="ORF">PhaeoP63_01104</name>
</gene>
<dbReference type="GO" id="GO:0005829">
    <property type="term" value="C:cytosol"/>
    <property type="evidence" value="ECO:0007669"/>
    <property type="project" value="TreeGrafter"/>
</dbReference>
<dbReference type="Pfam" id="PF01037">
    <property type="entry name" value="AsnC_trans_reg"/>
    <property type="match status" value="1"/>
</dbReference>
<evidence type="ECO:0000256" key="1">
    <source>
        <dbReference type="ARBA" id="ARBA00023015"/>
    </source>
</evidence>
<dbReference type="InterPro" id="IPR036388">
    <property type="entry name" value="WH-like_DNA-bd_sf"/>
</dbReference>
<dbReference type="AlphaFoldDB" id="A0AAD0ECB8"/>
<dbReference type="PANTHER" id="PTHR30154">
    <property type="entry name" value="LEUCINE-RESPONSIVE REGULATORY PROTEIN"/>
    <property type="match status" value="1"/>
</dbReference>
<evidence type="ECO:0000256" key="2">
    <source>
        <dbReference type="ARBA" id="ARBA00023125"/>
    </source>
</evidence>
<dbReference type="SUPFAM" id="SSF54909">
    <property type="entry name" value="Dimeric alpha+beta barrel"/>
    <property type="match status" value="1"/>
</dbReference>
<dbReference type="EMBL" id="CP010784">
    <property type="protein sequence ID" value="ATF05195.1"/>
    <property type="molecule type" value="Genomic_DNA"/>
</dbReference>
<accession>A0AAD0ECB8</accession>
<dbReference type="SUPFAM" id="SSF46785">
    <property type="entry name" value="Winged helix' DNA-binding domain"/>
    <property type="match status" value="1"/>
</dbReference>
<dbReference type="RefSeq" id="WP_024096582.1">
    <property type="nucleotide sequence ID" value="NZ_CP010588.1"/>
</dbReference>
<dbReference type="GO" id="GO:0043565">
    <property type="term" value="F:sequence-specific DNA binding"/>
    <property type="evidence" value="ECO:0007669"/>
    <property type="project" value="InterPro"/>
</dbReference>
<dbReference type="GeneID" id="31845547"/>
<protein>
    <submittedName>
        <fullName evidence="5">Transcriptional regulator, AsnC family</fullName>
    </submittedName>
</protein>
<keyword evidence="1" id="KW-0805">Transcription regulation</keyword>
<keyword evidence="2" id="KW-0238">DNA-binding</keyword>
<reference evidence="5 6" key="1">
    <citation type="journal article" date="2017" name="Front. Microbiol.">
        <title>Phaeobacter piscinae sp. nov., a species of the Roseobacter group and potential aquaculture probiont.</title>
        <authorList>
            <person name="Sonnenschein E.C."/>
            <person name="Phippen C.B.W."/>
            <person name="Nielsen K.F."/>
            <person name="Mateiu R.V."/>
            <person name="Melchiorsen J."/>
            <person name="Gram L."/>
            <person name="Overmann J."/>
            <person name="Freese H.M."/>
        </authorList>
    </citation>
    <scope>NUCLEOTIDE SEQUENCE [LARGE SCALE GENOMIC DNA]</scope>
    <source>
        <strain evidence="5 6">P63</strain>
    </source>
</reference>
<sequence>MKKALSSSSLDSYDLAILRILQKDCTVPQRLIGEQVNLSAPSVQRRIKRMENDGVIAAQVAQIDPASVGLPLTIVVEVELKTDTGTQIGDIKRQFLDAPEIQQCYYVTGEVDIVLIIVVGDMAEYEELTQRLFFGNEIVVKFRTFVTMDRTKANLILNI</sequence>
<keyword evidence="3" id="KW-0804">Transcription</keyword>
<dbReference type="Gene3D" id="1.10.10.10">
    <property type="entry name" value="Winged helix-like DNA-binding domain superfamily/Winged helix DNA-binding domain"/>
    <property type="match status" value="1"/>
</dbReference>
<dbReference type="PROSITE" id="PS50956">
    <property type="entry name" value="HTH_ASNC_2"/>
    <property type="match status" value="1"/>
</dbReference>
<dbReference type="Gene3D" id="3.30.70.920">
    <property type="match status" value="1"/>
</dbReference>
<proteinExistence type="predicted"/>
<dbReference type="GO" id="GO:0043200">
    <property type="term" value="P:response to amino acid"/>
    <property type="evidence" value="ECO:0007669"/>
    <property type="project" value="TreeGrafter"/>
</dbReference>
<evidence type="ECO:0000313" key="6">
    <source>
        <dbReference type="Proteomes" id="UP000217545"/>
    </source>
</evidence>
<evidence type="ECO:0000259" key="4">
    <source>
        <dbReference type="PROSITE" id="PS50956"/>
    </source>
</evidence>
<dbReference type="InterPro" id="IPR036390">
    <property type="entry name" value="WH_DNA-bd_sf"/>
</dbReference>
<evidence type="ECO:0000313" key="5">
    <source>
        <dbReference type="EMBL" id="ATF05195.1"/>
    </source>
</evidence>
<dbReference type="PRINTS" id="PR00033">
    <property type="entry name" value="HTHASNC"/>
</dbReference>